<dbReference type="GO" id="GO:0004674">
    <property type="term" value="F:protein serine/threonine kinase activity"/>
    <property type="evidence" value="ECO:0007669"/>
    <property type="project" value="TreeGrafter"/>
</dbReference>
<dbReference type="PANTHER" id="PTHR44167:SF24">
    <property type="entry name" value="SERINE_THREONINE-PROTEIN KINASE CHK2"/>
    <property type="match status" value="1"/>
</dbReference>
<dbReference type="GO" id="GO:0005524">
    <property type="term" value="F:ATP binding"/>
    <property type="evidence" value="ECO:0007669"/>
    <property type="project" value="UniProtKB-UniRule"/>
</dbReference>
<evidence type="ECO:0000313" key="4">
    <source>
        <dbReference type="Proteomes" id="UP000515135"/>
    </source>
</evidence>
<dbReference type="KEGG" id="bbel:109487140"/>
<feature type="transmembrane region" description="Helical" evidence="2">
    <location>
        <begin position="319"/>
        <end position="338"/>
    </location>
</feature>
<reference evidence="5" key="1">
    <citation type="submission" date="2025-08" db="UniProtKB">
        <authorList>
            <consortium name="RefSeq"/>
        </authorList>
    </citation>
    <scope>IDENTIFICATION</scope>
    <source>
        <tissue evidence="5">Gonad</tissue>
    </source>
</reference>
<keyword evidence="2" id="KW-0812">Transmembrane</keyword>
<dbReference type="InterPro" id="IPR011009">
    <property type="entry name" value="Kinase-like_dom_sf"/>
</dbReference>
<protein>
    <submittedName>
        <fullName evidence="5">Serine/threonine-protein kinase PDIK1L-like</fullName>
    </submittedName>
</protein>
<feature type="binding site" evidence="1">
    <location>
        <position position="38"/>
    </location>
    <ligand>
        <name>ATP</name>
        <dbReference type="ChEBI" id="CHEBI:30616"/>
    </ligand>
</feature>
<dbReference type="Proteomes" id="UP000515135">
    <property type="component" value="Unplaced"/>
</dbReference>
<dbReference type="PROSITE" id="PS50011">
    <property type="entry name" value="PROTEIN_KINASE_DOM"/>
    <property type="match status" value="1"/>
</dbReference>
<dbReference type="RefSeq" id="XP_019646670.1">
    <property type="nucleotide sequence ID" value="XM_019791111.1"/>
</dbReference>
<dbReference type="CDD" id="cd00180">
    <property type="entry name" value="PKc"/>
    <property type="match status" value="1"/>
</dbReference>
<dbReference type="InterPro" id="IPR000719">
    <property type="entry name" value="Prot_kinase_dom"/>
</dbReference>
<dbReference type="OrthoDB" id="5337378at2759"/>
<dbReference type="InterPro" id="IPR017441">
    <property type="entry name" value="Protein_kinase_ATP_BS"/>
</dbReference>
<dbReference type="PANTHER" id="PTHR44167">
    <property type="entry name" value="OVARIAN-SPECIFIC SERINE/THREONINE-PROTEIN KINASE LOK-RELATED"/>
    <property type="match status" value="1"/>
</dbReference>
<accession>A0A6P5A004</accession>
<dbReference type="SUPFAM" id="SSF56112">
    <property type="entry name" value="Protein kinase-like (PK-like)"/>
    <property type="match status" value="1"/>
</dbReference>
<evidence type="ECO:0000313" key="5">
    <source>
        <dbReference type="RefSeq" id="XP_019646670.1"/>
    </source>
</evidence>
<dbReference type="GeneID" id="109487140"/>
<keyword evidence="1" id="KW-0067">ATP-binding</keyword>
<keyword evidence="4" id="KW-1185">Reference proteome</keyword>
<sequence>MSGTTVGGYEITRELGRGTFGTVYAAKRGQGELTYALKKLRLGSSGADQVLPHLRELKEIQQEARDSEVPILRLVEFLHQDDAFWLVTRYCDEGSLSDFLLLHPETDENQTVKFMVQISEAVKFLHSNGIVHGGLNMDNMLVTGQFGGFVRGRTIMNYTIKVSDYGIARMSGEDIFMHYYYRYDTPTRYFTAPEVQEQVYTKESDVFSMGAIFAAMLDRTTLRIAEHTCIVPFIIPDIPFGQALDTSPDLNISEVIMKTVATEDSLKTLIVSMLATDPEFRPTAEFVNERLHAIGNATGAMAAVFLGIAVAVFGALTGFWPLFLVGLLGGMLAFYLVISSG</sequence>
<evidence type="ECO:0000259" key="3">
    <source>
        <dbReference type="PROSITE" id="PS50011"/>
    </source>
</evidence>
<gene>
    <name evidence="5" type="primary">LOC109487140</name>
</gene>
<keyword evidence="2" id="KW-0472">Membrane</keyword>
<name>A0A6P5A004_BRABE</name>
<dbReference type="Pfam" id="PF00069">
    <property type="entry name" value="Pkinase"/>
    <property type="match status" value="1"/>
</dbReference>
<dbReference type="PROSITE" id="PS00107">
    <property type="entry name" value="PROTEIN_KINASE_ATP"/>
    <property type="match status" value="1"/>
</dbReference>
<dbReference type="AlphaFoldDB" id="A0A6P5A004"/>
<dbReference type="GO" id="GO:0005634">
    <property type="term" value="C:nucleus"/>
    <property type="evidence" value="ECO:0007669"/>
    <property type="project" value="TreeGrafter"/>
</dbReference>
<evidence type="ECO:0000256" key="2">
    <source>
        <dbReference type="SAM" id="Phobius"/>
    </source>
</evidence>
<dbReference type="GO" id="GO:0044773">
    <property type="term" value="P:mitotic DNA damage checkpoint signaling"/>
    <property type="evidence" value="ECO:0007669"/>
    <property type="project" value="TreeGrafter"/>
</dbReference>
<keyword evidence="1" id="KW-0547">Nucleotide-binding</keyword>
<keyword evidence="2" id="KW-1133">Transmembrane helix</keyword>
<evidence type="ECO:0000256" key="1">
    <source>
        <dbReference type="PROSITE-ProRule" id="PRU10141"/>
    </source>
</evidence>
<proteinExistence type="predicted"/>
<organism evidence="4 5">
    <name type="scientific">Branchiostoma belcheri</name>
    <name type="common">Amphioxus</name>
    <dbReference type="NCBI Taxonomy" id="7741"/>
    <lineage>
        <taxon>Eukaryota</taxon>
        <taxon>Metazoa</taxon>
        <taxon>Chordata</taxon>
        <taxon>Cephalochordata</taxon>
        <taxon>Leptocardii</taxon>
        <taxon>Amphioxiformes</taxon>
        <taxon>Branchiostomatidae</taxon>
        <taxon>Branchiostoma</taxon>
    </lineage>
</organism>
<feature type="domain" description="Protein kinase" evidence="3">
    <location>
        <begin position="9"/>
        <end position="295"/>
    </location>
</feature>
<dbReference type="Gene3D" id="1.10.510.10">
    <property type="entry name" value="Transferase(Phosphotransferase) domain 1"/>
    <property type="match status" value="1"/>
</dbReference>
<feature type="transmembrane region" description="Helical" evidence="2">
    <location>
        <begin position="291"/>
        <end position="313"/>
    </location>
</feature>
<dbReference type="GO" id="GO:0005737">
    <property type="term" value="C:cytoplasm"/>
    <property type="evidence" value="ECO:0007669"/>
    <property type="project" value="TreeGrafter"/>
</dbReference>